<evidence type="ECO:0000256" key="1">
    <source>
        <dbReference type="SAM" id="Coils"/>
    </source>
</evidence>
<reference evidence="2 3" key="1">
    <citation type="journal article" date="2018" name="PLoS ONE">
        <title>The draft genome of Kipferlia bialata reveals reductive genome evolution in fornicate parasites.</title>
        <authorList>
            <person name="Tanifuji G."/>
            <person name="Takabayashi S."/>
            <person name="Kume K."/>
            <person name="Takagi M."/>
            <person name="Nakayama T."/>
            <person name="Kamikawa R."/>
            <person name="Inagaki Y."/>
            <person name="Hashimoto T."/>
        </authorList>
    </citation>
    <scope>NUCLEOTIDE SEQUENCE [LARGE SCALE GENOMIC DNA]</scope>
    <source>
        <strain evidence="2">NY0173</strain>
    </source>
</reference>
<name>A0A9K3CXI0_9EUKA</name>
<feature type="non-terminal residue" evidence="2">
    <location>
        <position position="1"/>
    </location>
</feature>
<keyword evidence="1" id="KW-0175">Coiled coil</keyword>
<dbReference type="AlphaFoldDB" id="A0A9K3CXI0"/>
<sequence length="332" mass="37706">MSAHQQSQAAASSAASVSDDRVLSKDIIMAVMKRRLFKHCPKYCKAIADGQISQDPILNVVVDALEARLLSFIERTALLAHHRVHSTGTPQTPPNDDASYAAVVESSSTSILRRTYEVLKEQIEKAKALQNTENDKAISDAEEALVDLKQDIVERSKQEPCPHAFPILLRDVIAALREEKMVGIIHSPTLLVKMQHRIPVDCPPHFTFPNSADQLNTRLSSTTSKPYLRVREVWAPISQAATNTLEHTRLRMRAVEQNRMAQQAQQAQQVQQAQQQQMRVAQQQRTAQMQQQAQTMTPQQQQMRIYQQKQQQMMAQQRQQTMTQQQHALQHQ</sequence>
<evidence type="ECO:0000313" key="2">
    <source>
        <dbReference type="EMBL" id="GIQ85149.1"/>
    </source>
</evidence>
<keyword evidence="3" id="KW-1185">Reference proteome</keyword>
<accession>A0A9K3CXI0</accession>
<evidence type="ECO:0000313" key="3">
    <source>
        <dbReference type="Proteomes" id="UP000265618"/>
    </source>
</evidence>
<dbReference type="EMBL" id="BDIP01001792">
    <property type="protein sequence ID" value="GIQ85149.1"/>
    <property type="molecule type" value="Genomic_DNA"/>
</dbReference>
<protein>
    <submittedName>
        <fullName evidence="2">Uncharacterized protein</fullName>
    </submittedName>
</protein>
<dbReference type="Proteomes" id="UP000265618">
    <property type="component" value="Unassembled WGS sequence"/>
</dbReference>
<gene>
    <name evidence="2" type="ORF">KIPB_006777</name>
</gene>
<proteinExistence type="predicted"/>
<feature type="coiled-coil region" evidence="1">
    <location>
        <begin position="116"/>
        <end position="158"/>
    </location>
</feature>
<comment type="caution">
    <text evidence="2">The sequence shown here is derived from an EMBL/GenBank/DDBJ whole genome shotgun (WGS) entry which is preliminary data.</text>
</comment>
<organism evidence="2 3">
    <name type="scientific">Kipferlia bialata</name>
    <dbReference type="NCBI Taxonomy" id="797122"/>
    <lineage>
        <taxon>Eukaryota</taxon>
        <taxon>Metamonada</taxon>
        <taxon>Carpediemonas-like organisms</taxon>
        <taxon>Kipferlia</taxon>
    </lineage>
</organism>